<keyword evidence="1" id="KW-0472">Membrane</keyword>
<sequence>MPQPITIGPNTWPQVCLLASKAWMVVAVGVNIMAVVSWILILVQNITVFRDTMGGYLGNDSSKYPPNDPNNGYTIPTSPSTSVGLCGYRAMAIQGVKFLVNSSFAAVFDVAMIGFCWIALAADLAYRFKAFEQMLRMWWTSGLLPPTDGFGLIFIIANACLKVFIGCALGAQSYVGIHTGSADIDTPLYCLYSALILMLSSIPTAAAHMIYYSERVKEQAAAGKAGTV</sequence>
<feature type="transmembrane region" description="Helical" evidence="1">
    <location>
        <begin position="22"/>
        <end position="43"/>
    </location>
</feature>
<organism evidence="2 3">
    <name type="scientific">Papiliotrema laurentii</name>
    <name type="common">Cryptococcus laurentii</name>
    <dbReference type="NCBI Taxonomy" id="5418"/>
    <lineage>
        <taxon>Eukaryota</taxon>
        <taxon>Fungi</taxon>
        <taxon>Dikarya</taxon>
        <taxon>Basidiomycota</taxon>
        <taxon>Agaricomycotina</taxon>
        <taxon>Tremellomycetes</taxon>
        <taxon>Tremellales</taxon>
        <taxon>Rhynchogastremaceae</taxon>
        <taxon>Papiliotrema</taxon>
    </lineage>
</organism>
<feature type="transmembrane region" description="Helical" evidence="1">
    <location>
        <begin position="150"/>
        <end position="177"/>
    </location>
</feature>
<accession>A0AAD9FTT9</accession>
<feature type="transmembrane region" description="Helical" evidence="1">
    <location>
        <begin position="98"/>
        <end position="120"/>
    </location>
</feature>
<evidence type="ECO:0000313" key="2">
    <source>
        <dbReference type="EMBL" id="KAK1926117.1"/>
    </source>
</evidence>
<keyword evidence="3" id="KW-1185">Reference proteome</keyword>
<comment type="caution">
    <text evidence="2">The sequence shown here is derived from an EMBL/GenBank/DDBJ whole genome shotgun (WGS) entry which is preliminary data.</text>
</comment>
<name>A0AAD9FTT9_PAPLA</name>
<keyword evidence="1" id="KW-0812">Transmembrane</keyword>
<dbReference type="Proteomes" id="UP001182556">
    <property type="component" value="Unassembled WGS sequence"/>
</dbReference>
<dbReference type="EMBL" id="JAODAN010000002">
    <property type="protein sequence ID" value="KAK1926117.1"/>
    <property type="molecule type" value="Genomic_DNA"/>
</dbReference>
<keyword evidence="1" id="KW-1133">Transmembrane helix</keyword>
<protein>
    <submittedName>
        <fullName evidence="2">Uncharacterized protein</fullName>
    </submittedName>
</protein>
<proteinExistence type="predicted"/>
<reference evidence="2" key="1">
    <citation type="submission" date="2023-02" db="EMBL/GenBank/DDBJ databases">
        <title>Identification and recombinant expression of a fungal hydrolase from Papiliotrema laurentii that hydrolyzes apple cutin and clears colloidal polyester polyurethane.</title>
        <authorList>
            <consortium name="DOE Joint Genome Institute"/>
            <person name="Roman V.A."/>
            <person name="Bojanowski C."/>
            <person name="Crable B.R."/>
            <person name="Wagner D.N."/>
            <person name="Hung C.S."/>
            <person name="Nadeau L.J."/>
            <person name="Schratz L."/>
            <person name="Haridas S."/>
            <person name="Pangilinan J."/>
            <person name="Lipzen A."/>
            <person name="Na H."/>
            <person name="Yan M."/>
            <person name="Ng V."/>
            <person name="Grigoriev I.V."/>
            <person name="Spatafora J.W."/>
            <person name="Barlow D."/>
            <person name="Biffinger J."/>
            <person name="Kelley-Loughnane N."/>
            <person name="Varaljay V.A."/>
            <person name="Crookes-Goodson W.J."/>
        </authorList>
    </citation>
    <scope>NUCLEOTIDE SEQUENCE</scope>
    <source>
        <strain evidence="2">5307AH</strain>
    </source>
</reference>
<feature type="transmembrane region" description="Helical" evidence="1">
    <location>
        <begin position="189"/>
        <end position="211"/>
    </location>
</feature>
<dbReference type="AlphaFoldDB" id="A0AAD9FTT9"/>
<gene>
    <name evidence="2" type="ORF">DB88DRAFT_470726</name>
</gene>
<evidence type="ECO:0000256" key="1">
    <source>
        <dbReference type="SAM" id="Phobius"/>
    </source>
</evidence>
<evidence type="ECO:0000313" key="3">
    <source>
        <dbReference type="Proteomes" id="UP001182556"/>
    </source>
</evidence>